<sequence length="461" mass="47987">MSVLVGRERELGELRAVLGEVAAGRPRVVVLRGEAGIGKTSLARALLADLGEGAGLWATADGTAPAFWPWRTLLAAHVARTSPSALAAQIGECGAELSRLVPELRRRLPGLALLPPAEPGRYPLFLAVARMLGAAARPGPLAVVLDDLQSADTDSLLLFDFLAAEVRSGGLLLLATVRAGVAGHSPEFRAVLGRLLGRPEARLLQVDGLGRRAVGRLVEAVADRDVPAAVVEAVHRRTEGNPFFVTELVRLLSARGLLDEPGVPGSASAAAVPPGVDAVVAGRLAALSEPCRTVLRTGAVIGRSFSLELARELTGLPEVEVLAALEEAMAAGLLREGAADRFVFSHPLVHEVVAASIARARRVRLHRRIAERIEEGDPTSHAELAHHWCAAGDDAARALEYTARAAAEATASGAYGEAAALYEQAIALAGPHRAGELLVGLGHARRAAGEAATARQAFLGA</sequence>
<accession>A0A1Q8BQT2</accession>
<dbReference type="EMBL" id="MSIE01000166">
    <property type="protein sequence ID" value="OLF04462.1"/>
    <property type="molecule type" value="Genomic_DNA"/>
</dbReference>
<dbReference type="GO" id="GO:0005524">
    <property type="term" value="F:ATP binding"/>
    <property type="evidence" value="ECO:0007669"/>
    <property type="project" value="UniProtKB-KW"/>
</dbReference>
<dbReference type="RefSeq" id="WP_158073583.1">
    <property type="nucleotide sequence ID" value="NZ_MSIE01000166.1"/>
</dbReference>
<evidence type="ECO:0000313" key="4">
    <source>
        <dbReference type="EMBL" id="OLF04462.1"/>
    </source>
</evidence>
<protein>
    <recommendedName>
        <fullName evidence="3">AAA+ ATPase domain-containing protein</fullName>
    </recommendedName>
</protein>
<gene>
    <name evidence="4" type="ORF">BU204_37700</name>
</gene>
<evidence type="ECO:0000256" key="1">
    <source>
        <dbReference type="ARBA" id="ARBA00022741"/>
    </source>
</evidence>
<keyword evidence="1" id="KW-0547">Nucleotide-binding</keyword>
<evidence type="ECO:0000259" key="3">
    <source>
        <dbReference type="SMART" id="SM00382"/>
    </source>
</evidence>
<dbReference type="Pfam" id="PF13191">
    <property type="entry name" value="AAA_16"/>
    <property type="match status" value="1"/>
</dbReference>
<dbReference type="OrthoDB" id="134712at2"/>
<dbReference type="GO" id="GO:0004016">
    <property type="term" value="F:adenylate cyclase activity"/>
    <property type="evidence" value="ECO:0007669"/>
    <property type="project" value="TreeGrafter"/>
</dbReference>
<evidence type="ECO:0000256" key="2">
    <source>
        <dbReference type="ARBA" id="ARBA00022840"/>
    </source>
</evidence>
<dbReference type="InterPro" id="IPR027417">
    <property type="entry name" value="P-loop_NTPase"/>
</dbReference>
<dbReference type="InterPro" id="IPR041664">
    <property type="entry name" value="AAA_16"/>
</dbReference>
<feature type="domain" description="AAA+ ATPase" evidence="3">
    <location>
        <begin position="25"/>
        <end position="196"/>
    </location>
</feature>
<feature type="non-terminal residue" evidence="4">
    <location>
        <position position="461"/>
    </location>
</feature>
<dbReference type="Proteomes" id="UP000185596">
    <property type="component" value="Unassembled WGS sequence"/>
</dbReference>
<organism evidence="4 5">
    <name type="scientific">Actinophytocola xanthii</name>
    <dbReference type="NCBI Taxonomy" id="1912961"/>
    <lineage>
        <taxon>Bacteria</taxon>
        <taxon>Bacillati</taxon>
        <taxon>Actinomycetota</taxon>
        <taxon>Actinomycetes</taxon>
        <taxon>Pseudonocardiales</taxon>
        <taxon>Pseudonocardiaceae</taxon>
    </lineage>
</organism>
<comment type="caution">
    <text evidence="4">The sequence shown here is derived from an EMBL/GenBank/DDBJ whole genome shotgun (WGS) entry which is preliminary data.</text>
</comment>
<dbReference type="SUPFAM" id="SSF52540">
    <property type="entry name" value="P-loop containing nucleoside triphosphate hydrolases"/>
    <property type="match status" value="1"/>
</dbReference>
<dbReference type="InterPro" id="IPR003593">
    <property type="entry name" value="AAA+_ATPase"/>
</dbReference>
<dbReference type="PANTHER" id="PTHR16305">
    <property type="entry name" value="TESTICULAR SOLUBLE ADENYLYL CYCLASE"/>
    <property type="match status" value="1"/>
</dbReference>
<dbReference type="AlphaFoldDB" id="A0A1Q8BQT2"/>
<proteinExistence type="predicted"/>
<keyword evidence="2" id="KW-0067">ATP-binding</keyword>
<name>A0A1Q8BQT2_9PSEU</name>
<dbReference type="GO" id="GO:0005737">
    <property type="term" value="C:cytoplasm"/>
    <property type="evidence" value="ECO:0007669"/>
    <property type="project" value="TreeGrafter"/>
</dbReference>
<dbReference type="Gene3D" id="3.40.50.300">
    <property type="entry name" value="P-loop containing nucleotide triphosphate hydrolases"/>
    <property type="match status" value="1"/>
</dbReference>
<dbReference type="STRING" id="1912961.BU204_37700"/>
<keyword evidence="5" id="KW-1185">Reference proteome</keyword>
<dbReference type="PANTHER" id="PTHR16305:SF35">
    <property type="entry name" value="TRANSCRIPTIONAL ACTIVATOR DOMAIN"/>
    <property type="match status" value="1"/>
</dbReference>
<dbReference type="SMART" id="SM00382">
    <property type="entry name" value="AAA"/>
    <property type="match status" value="1"/>
</dbReference>
<reference evidence="4 5" key="1">
    <citation type="submission" date="2016-12" db="EMBL/GenBank/DDBJ databases">
        <title>The draft genome sequence of Actinophytocola sp. 11-183.</title>
        <authorList>
            <person name="Wang W."/>
            <person name="Yuan L."/>
        </authorList>
    </citation>
    <scope>NUCLEOTIDE SEQUENCE [LARGE SCALE GENOMIC DNA]</scope>
    <source>
        <strain evidence="4 5">11-183</strain>
    </source>
</reference>
<evidence type="ECO:0000313" key="5">
    <source>
        <dbReference type="Proteomes" id="UP000185596"/>
    </source>
</evidence>